<evidence type="ECO:0000256" key="3">
    <source>
        <dbReference type="ARBA" id="ARBA00022763"/>
    </source>
</evidence>
<dbReference type="EMBL" id="KN818229">
    <property type="protein sequence ID" value="KIL68100.1"/>
    <property type="molecule type" value="Genomic_DNA"/>
</dbReference>
<evidence type="ECO:0000256" key="5">
    <source>
        <dbReference type="ARBA" id="ARBA00023204"/>
    </source>
</evidence>
<dbReference type="InterPro" id="IPR018574">
    <property type="entry name" value="Structure-sp_endonuc_su_Slx4"/>
</dbReference>
<evidence type="ECO:0000256" key="4">
    <source>
        <dbReference type="ARBA" id="ARBA00023172"/>
    </source>
</evidence>
<dbReference type="GO" id="GO:0033557">
    <property type="term" value="C:Slx1-Slx4 complex"/>
    <property type="evidence" value="ECO:0007669"/>
    <property type="project" value="InterPro"/>
</dbReference>
<keyword evidence="4" id="KW-0233">DNA recombination</keyword>
<keyword evidence="5" id="KW-0234">DNA repair</keyword>
<evidence type="ECO:0000313" key="8">
    <source>
        <dbReference type="EMBL" id="KIL68100.1"/>
    </source>
</evidence>
<dbReference type="AlphaFoldDB" id="A0A0C2SXA2"/>
<evidence type="ECO:0000256" key="6">
    <source>
        <dbReference type="ARBA" id="ARBA00023242"/>
    </source>
</evidence>
<evidence type="ECO:0000256" key="7">
    <source>
        <dbReference type="ARBA" id="ARBA00029496"/>
    </source>
</evidence>
<sequence>MQQFKSLILRDRNLHLSILHYEPIHFDVFRILAEANGLKTIKLKTLLRGFLDREAIHYYGAEPQGSRIRKN</sequence>
<comment type="similarity">
    <text evidence="2">Belongs to the SLX4 family.</text>
</comment>
<protein>
    <recommendedName>
        <fullName evidence="7">Structure-specific endonuclease subunit SLX4</fullName>
    </recommendedName>
</protein>
<name>A0A0C2SXA2_AMAMK</name>
<comment type="subcellular location">
    <subcellularLocation>
        <location evidence="1">Nucleus</location>
    </subcellularLocation>
</comment>
<dbReference type="HOGENOM" id="CLU_2739527_0_0_1"/>
<dbReference type="STRING" id="946122.A0A0C2SXA2"/>
<accession>A0A0C2SXA2</accession>
<dbReference type="Proteomes" id="UP000054549">
    <property type="component" value="Unassembled WGS sequence"/>
</dbReference>
<dbReference type="GO" id="GO:0006281">
    <property type="term" value="P:DNA repair"/>
    <property type="evidence" value="ECO:0007669"/>
    <property type="project" value="UniProtKB-KW"/>
</dbReference>
<dbReference type="GO" id="GO:0006310">
    <property type="term" value="P:DNA recombination"/>
    <property type="evidence" value="ECO:0007669"/>
    <property type="project" value="UniProtKB-KW"/>
</dbReference>
<reference evidence="8 9" key="1">
    <citation type="submission" date="2014-04" db="EMBL/GenBank/DDBJ databases">
        <title>Evolutionary Origins and Diversification of the Mycorrhizal Mutualists.</title>
        <authorList>
            <consortium name="DOE Joint Genome Institute"/>
            <consortium name="Mycorrhizal Genomics Consortium"/>
            <person name="Kohler A."/>
            <person name="Kuo A."/>
            <person name="Nagy L.G."/>
            <person name="Floudas D."/>
            <person name="Copeland A."/>
            <person name="Barry K.W."/>
            <person name="Cichocki N."/>
            <person name="Veneault-Fourrey C."/>
            <person name="LaButti K."/>
            <person name="Lindquist E.A."/>
            <person name="Lipzen A."/>
            <person name="Lundell T."/>
            <person name="Morin E."/>
            <person name="Murat C."/>
            <person name="Riley R."/>
            <person name="Ohm R."/>
            <person name="Sun H."/>
            <person name="Tunlid A."/>
            <person name="Henrissat B."/>
            <person name="Grigoriev I.V."/>
            <person name="Hibbett D.S."/>
            <person name="Martin F."/>
        </authorList>
    </citation>
    <scope>NUCLEOTIDE SEQUENCE [LARGE SCALE GENOMIC DNA]</scope>
    <source>
        <strain evidence="8 9">Koide BX008</strain>
    </source>
</reference>
<dbReference type="Pfam" id="PF09494">
    <property type="entry name" value="Slx4"/>
    <property type="match status" value="1"/>
</dbReference>
<organism evidence="8 9">
    <name type="scientific">Amanita muscaria (strain Koide BX008)</name>
    <dbReference type="NCBI Taxonomy" id="946122"/>
    <lineage>
        <taxon>Eukaryota</taxon>
        <taxon>Fungi</taxon>
        <taxon>Dikarya</taxon>
        <taxon>Basidiomycota</taxon>
        <taxon>Agaricomycotina</taxon>
        <taxon>Agaricomycetes</taxon>
        <taxon>Agaricomycetidae</taxon>
        <taxon>Agaricales</taxon>
        <taxon>Pluteineae</taxon>
        <taxon>Amanitaceae</taxon>
        <taxon>Amanita</taxon>
    </lineage>
</organism>
<keyword evidence="6" id="KW-0539">Nucleus</keyword>
<evidence type="ECO:0000256" key="1">
    <source>
        <dbReference type="ARBA" id="ARBA00004123"/>
    </source>
</evidence>
<evidence type="ECO:0000256" key="2">
    <source>
        <dbReference type="ARBA" id="ARBA00006661"/>
    </source>
</evidence>
<gene>
    <name evidence="8" type="ORF">M378DRAFT_931554</name>
</gene>
<keyword evidence="9" id="KW-1185">Reference proteome</keyword>
<dbReference type="InParanoid" id="A0A0C2SXA2"/>
<keyword evidence="3" id="KW-0227">DNA damage</keyword>
<proteinExistence type="inferred from homology"/>
<evidence type="ECO:0000313" key="9">
    <source>
        <dbReference type="Proteomes" id="UP000054549"/>
    </source>
</evidence>
<dbReference type="GO" id="GO:0006260">
    <property type="term" value="P:DNA replication"/>
    <property type="evidence" value="ECO:0007669"/>
    <property type="project" value="InterPro"/>
</dbReference>
<dbReference type="OrthoDB" id="5576441at2759"/>